<protein>
    <submittedName>
        <fullName evidence="6">Alcohol dehydrogenase class IV</fullName>
    </submittedName>
</protein>
<dbReference type="InterPro" id="IPR034786">
    <property type="entry name" value="MAR"/>
</dbReference>
<proteinExistence type="inferred from homology"/>
<comment type="similarity">
    <text evidence="1">Belongs to the iron-containing alcohol dehydrogenase family.</text>
</comment>
<dbReference type="Proteomes" id="UP000552700">
    <property type="component" value="Unassembled WGS sequence"/>
</dbReference>
<gene>
    <name evidence="6" type="ORF">FHS92_000795</name>
</gene>
<evidence type="ECO:0000256" key="1">
    <source>
        <dbReference type="ARBA" id="ARBA00007358"/>
    </source>
</evidence>
<accession>A0A841J3J3</accession>
<keyword evidence="3" id="KW-0520">NAD</keyword>
<dbReference type="EMBL" id="JACIJP010000001">
    <property type="protein sequence ID" value="MBB6123088.1"/>
    <property type="molecule type" value="Genomic_DNA"/>
</dbReference>
<dbReference type="PANTHER" id="PTHR11496">
    <property type="entry name" value="ALCOHOL DEHYDROGENASE"/>
    <property type="match status" value="1"/>
</dbReference>
<comment type="caution">
    <text evidence="6">The sequence shown here is derived from an EMBL/GenBank/DDBJ whole genome shotgun (WGS) entry which is preliminary data.</text>
</comment>
<dbReference type="Gene3D" id="3.40.50.1970">
    <property type="match status" value="1"/>
</dbReference>
<dbReference type="Pfam" id="PF25137">
    <property type="entry name" value="ADH_Fe_C"/>
    <property type="match status" value="1"/>
</dbReference>
<dbReference type="PANTHER" id="PTHR11496:SF102">
    <property type="entry name" value="ALCOHOL DEHYDROGENASE 4"/>
    <property type="match status" value="1"/>
</dbReference>
<dbReference type="GO" id="GO:0018506">
    <property type="term" value="F:maleylacetate reductase activity"/>
    <property type="evidence" value="ECO:0007669"/>
    <property type="project" value="InterPro"/>
</dbReference>
<dbReference type="InterPro" id="IPR001670">
    <property type="entry name" value="ADH_Fe/GldA"/>
</dbReference>
<sequence length="324" mass="34071">MVVIAAGRRADQPGEIERLLGPIWVGTFDEAQMHTPVAVTDKALHFLRARGADGLVTIGGGSAIGLSKALALRTDLPQIVLPTTYAGSEVTPVVGETRDGQKQIFSDPRILPESVIYDVDLTLAVRPGAAVLSGLNAIAHAVEALYARDRNPLVSSIAIAGIELLASALPVIARDGSDIPARARALQGAWLCGTCLALVGMSLHHKLCHTLGGMFDLPHAALHAAVLPHAAAFNESAVREHLKPVARIFGAADAATGLYRFACELGVEMALGAIGMPESGVATAVEATLENPYWNPRALTAEGLRALLEDAFAGRPPYIQTRRE</sequence>
<dbReference type="Gene3D" id="1.20.1090.10">
    <property type="entry name" value="Dehydroquinate synthase-like - alpha domain"/>
    <property type="match status" value="1"/>
</dbReference>
<evidence type="ECO:0000259" key="5">
    <source>
        <dbReference type="Pfam" id="PF25137"/>
    </source>
</evidence>
<organism evidence="6 7">
    <name type="scientific">Sphingobium subterraneum</name>
    <dbReference type="NCBI Taxonomy" id="627688"/>
    <lineage>
        <taxon>Bacteria</taxon>
        <taxon>Pseudomonadati</taxon>
        <taxon>Pseudomonadota</taxon>
        <taxon>Alphaproteobacteria</taxon>
        <taxon>Sphingomonadales</taxon>
        <taxon>Sphingomonadaceae</taxon>
        <taxon>Sphingobium</taxon>
    </lineage>
</organism>
<dbReference type="SUPFAM" id="SSF56796">
    <property type="entry name" value="Dehydroquinate synthase-like"/>
    <property type="match status" value="1"/>
</dbReference>
<name>A0A841J3J3_9SPHN</name>
<evidence type="ECO:0000259" key="4">
    <source>
        <dbReference type="Pfam" id="PF00465"/>
    </source>
</evidence>
<dbReference type="GO" id="GO:0004022">
    <property type="term" value="F:alcohol dehydrogenase (NAD+) activity"/>
    <property type="evidence" value="ECO:0007669"/>
    <property type="project" value="TreeGrafter"/>
</dbReference>
<evidence type="ECO:0000256" key="3">
    <source>
        <dbReference type="ARBA" id="ARBA00023027"/>
    </source>
</evidence>
<feature type="domain" description="Alcohol dehydrogenase iron-type/glycerol dehydrogenase GldA" evidence="4">
    <location>
        <begin position="24"/>
        <end position="118"/>
    </location>
</feature>
<evidence type="ECO:0000313" key="6">
    <source>
        <dbReference type="EMBL" id="MBB6123088.1"/>
    </source>
</evidence>
<keyword evidence="2" id="KW-0560">Oxidoreductase</keyword>
<dbReference type="InterPro" id="IPR039697">
    <property type="entry name" value="Alcohol_dehydrogenase_Fe"/>
</dbReference>
<feature type="domain" description="Fe-containing alcohol dehydrogenase-like C-terminal" evidence="5">
    <location>
        <begin position="131"/>
        <end position="312"/>
    </location>
</feature>
<evidence type="ECO:0000313" key="7">
    <source>
        <dbReference type="Proteomes" id="UP000552700"/>
    </source>
</evidence>
<dbReference type="InterPro" id="IPR056798">
    <property type="entry name" value="ADH_Fe_C"/>
</dbReference>
<dbReference type="AlphaFoldDB" id="A0A841J3J3"/>
<dbReference type="GO" id="GO:0046872">
    <property type="term" value="F:metal ion binding"/>
    <property type="evidence" value="ECO:0007669"/>
    <property type="project" value="InterPro"/>
</dbReference>
<reference evidence="6 7" key="1">
    <citation type="submission" date="2020-08" db="EMBL/GenBank/DDBJ databases">
        <title>Genomic Encyclopedia of Type Strains, Phase IV (KMG-IV): sequencing the most valuable type-strain genomes for metagenomic binning, comparative biology and taxonomic classification.</title>
        <authorList>
            <person name="Goeker M."/>
        </authorList>
    </citation>
    <scope>NUCLEOTIDE SEQUENCE [LARGE SCALE GENOMIC DNA]</scope>
    <source>
        <strain evidence="6 7">DSM 102255</strain>
    </source>
</reference>
<dbReference type="Pfam" id="PF00465">
    <property type="entry name" value="Fe-ADH"/>
    <property type="match status" value="1"/>
</dbReference>
<keyword evidence="7" id="KW-1185">Reference proteome</keyword>
<dbReference type="CDD" id="cd08177">
    <property type="entry name" value="MAR"/>
    <property type="match status" value="1"/>
</dbReference>
<evidence type="ECO:0000256" key="2">
    <source>
        <dbReference type="ARBA" id="ARBA00023002"/>
    </source>
</evidence>